<keyword evidence="2" id="KW-0378">Hydrolase</keyword>
<dbReference type="PANTHER" id="PTHR46470:SF4">
    <property type="entry name" value="5-AMINO-6-(5-PHOSPHO-D-RIBITYLAMINO)URACIL PHOSPHATASE YIGB"/>
    <property type="match status" value="1"/>
</dbReference>
<dbReference type="Gene3D" id="3.40.50.1000">
    <property type="entry name" value="HAD superfamily/HAD-like"/>
    <property type="match status" value="1"/>
</dbReference>
<dbReference type="InterPro" id="IPR051400">
    <property type="entry name" value="HAD-like_hydrolase"/>
</dbReference>
<dbReference type="NCBIfam" id="NF008018">
    <property type="entry name" value="PRK10748.1"/>
    <property type="match status" value="1"/>
</dbReference>
<dbReference type="InterPro" id="IPR036412">
    <property type="entry name" value="HAD-like_sf"/>
</dbReference>
<dbReference type="Proteomes" id="UP000241954">
    <property type="component" value="Unassembled WGS sequence"/>
</dbReference>
<evidence type="ECO:0000256" key="1">
    <source>
        <dbReference type="ARBA" id="ARBA00001946"/>
    </source>
</evidence>
<sequence length="242" mass="26950">MQFYRQLGQINALTFDLDDTLYDNHPVIVRAEQAMFDWLAQLLPASMVISRDNWQHLKQQLAAVDSSLIHDVSAWRYEALKINFMQLGWRLKDAELAARQGLALVLVERNKVDVPAETHRVLALLSAKVPLVGITNGNVDPQQIGLAHYFSAIYQAGRDGLAKPKADLFTCAIDHLNIPAEQILHVGDHLHTDVFGAKQQGLHACWYNDQQRVLTSTTGNCLPDIEISALAELLPLVGLTAE</sequence>
<dbReference type="GO" id="GO:0009231">
    <property type="term" value="P:riboflavin biosynthetic process"/>
    <property type="evidence" value="ECO:0007669"/>
    <property type="project" value="TreeGrafter"/>
</dbReference>
<dbReference type="STRING" id="56192.UB38_10300"/>
<dbReference type="SFLD" id="SFLDG01129">
    <property type="entry name" value="C1.5:_HAD__Beta-PGM__Phosphata"/>
    <property type="match status" value="1"/>
</dbReference>
<evidence type="ECO:0000313" key="5">
    <source>
        <dbReference type="EMBL" id="PSW96393.1"/>
    </source>
</evidence>
<dbReference type="Proteomes" id="UP000241190">
    <property type="component" value="Unassembled WGS sequence"/>
</dbReference>
<dbReference type="GO" id="GO:0016787">
    <property type="term" value="F:hydrolase activity"/>
    <property type="evidence" value="ECO:0007669"/>
    <property type="project" value="UniProtKB-KW"/>
</dbReference>
<evidence type="ECO:0000313" key="4">
    <source>
        <dbReference type="EMBL" id="PSV92908.1"/>
    </source>
</evidence>
<comment type="caution">
    <text evidence="4">The sequence shown here is derived from an EMBL/GenBank/DDBJ whole genome shotgun (WGS) entry which is preliminary data.</text>
</comment>
<keyword evidence="6" id="KW-1185">Reference proteome</keyword>
<dbReference type="SFLD" id="SFLDS00003">
    <property type="entry name" value="Haloacid_Dehalogenase"/>
    <property type="match status" value="1"/>
</dbReference>
<dbReference type="NCBIfam" id="TIGR01549">
    <property type="entry name" value="HAD-SF-IA-v1"/>
    <property type="match status" value="1"/>
</dbReference>
<name>A0A0D8PWD8_9GAMM</name>
<dbReference type="Gene3D" id="1.20.120.1600">
    <property type="match status" value="1"/>
</dbReference>
<dbReference type="InterPro" id="IPR023214">
    <property type="entry name" value="HAD_sf"/>
</dbReference>
<reference evidence="4 7" key="1">
    <citation type="submission" date="2018-01" db="EMBL/GenBank/DDBJ databases">
        <title>Whole genome sequencing of Histamine producing bacteria.</title>
        <authorList>
            <person name="Butler K."/>
        </authorList>
    </citation>
    <scope>NUCLEOTIDE SEQUENCE [LARGE SCALE GENOMIC DNA]</scope>
    <source>
        <strain evidence="5 6">ATCC 51761</strain>
        <strain evidence="4 7">NCIMB 13481</strain>
    </source>
</reference>
<evidence type="ECO:0000256" key="3">
    <source>
        <dbReference type="ARBA" id="ARBA00022842"/>
    </source>
</evidence>
<organism evidence="4 7">
    <name type="scientific">Photobacterium iliopiscarium</name>
    <dbReference type="NCBI Taxonomy" id="56192"/>
    <lineage>
        <taxon>Bacteria</taxon>
        <taxon>Pseudomonadati</taxon>
        <taxon>Pseudomonadota</taxon>
        <taxon>Gammaproteobacteria</taxon>
        <taxon>Vibrionales</taxon>
        <taxon>Vibrionaceae</taxon>
        <taxon>Photobacterium</taxon>
    </lineage>
</organism>
<dbReference type="InterPro" id="IPR006439">
    <property type="entry name" value="HAD-SF_hydro_IA"/>
</dbReference>
<dbReference type="EMBL" id="PYLW01000022">
    <property type="protein sequence ID" value="PSV92908.1"/>
    <property type="molecule type" value="Genomic_DNA"/>
</dbReference>
<evidence type="ECO:0000313" key="7">
    <source>
        <dbReference type="Proteomes" id="UP000241954"/>
    </source>
</evidence>
<dbReference type="Pfam" id="PF00702">
    <property type="entry name" value="Hydrolase"/>
    <property type="match status" value="1"/>
</dbReference>
<gene>
    <name evidence="4" type="ORF">C9I88_16160</name>
    <name evidence="5" type="ORF">C9J52_10805</name>
</gene>
<protein>
    <submittedName>
        <fullName evidence="4">5-amino-6-(5-phospho-D-ribitylamino)uracil phosphatase YigB</fullName>
    </submittedName>
</protein>
<evidence type="ECO:0000256" key="2">
    <source>
        <dbReference type="ARBA" id="ARBA00022801"/>
    </source>
</evidence>
<keyword evidence="3" id="KW-0460">Magnesium</keyword>
<comment type="cofactor">
    <cofactor evidence="1">
        <name>Mg(2+)</name>
        <dbReference type="ChEBI" id="CHEBI:18420"/>
    </cofactor>
</comment>
<dbReference type="AlphaFoldDB" id="A0A0D8PWD8"/>
<dbReference type="SUPFAM" id="SSF56784">
    <property type="entry name" value="HAD-like"/>
    <property type="match status" value="1"/>
</dbReference>
<dbReference type="RefSeq" id="WP_045036861.1">
    <property type="nucleotide sequence ID" value="NZ_CAMQYU010000004.1"/>
</dbReference>
<dbReference type="EMBL" id="PYOP01000015">
    <property type="protein sequence ID" value="PSW96393.1"/>
    <property type="molecule type" value="Genomic_DNA"/>
</dbReference>
<proteinExistence type="predicted"/>
<accession>A0A0D8PWD8</accession>
<dbReference type="PANTHER" id="PTHR46470">
    <property type="entry name" value="N-ACYLNEURAMINATE-9-PHOSPHATASE"/>
    <property type="match status" value="1"/>
</dbReference>
<evidence type="ECO:0000313" key="6">
    <source>
        <dbReference type="Proteomes" id="UP000241190"/>
    </source>
</evidence>